<dbReference type="Proteomes" id="UP000060699">
    <property type="component" value="Chromosome"/>
</dbReference>
<keyword evidence="2" id="KW-1185">Reference proteome</keyword>
<dbReference type="RefSeq" id="WP_147307177.1">
    <property type="nucleotide sequence ID" value="NZ_CP013729.1"/>
</dbReference>
<evidence type="ECO:0000313" key="1">
    <source>
        <dbReference type="EMBL" id="ALV05669.1"/>
    </source>
</evidence>
<reference evidence="1 2" key="1">
    <citation type="submission" date="2015-12" db="EMBL/GenBank/DDBJ databases">
        <title>Complete genome of Roseateles depolymerans KCTC 42856.</title>
        <authorList>
            <person name="Kim K.M."/>
        </authorList>
    </citation>
    <scope>NUCLEOTIDE SEQUENCE [LARGE SCALE GENOMIC DNA]</scope>
    <source>
        <strain evidence="1 2">KCTC 42856</strain>
    </source>
</reference>
<accession>A0A0U3DXY2</accession>
<name>A0A0U3DXY2_9BURK</name>
<dbReference type="AlphaFoldDB" id="A0A0U3DXY2"/>
<evidence type="ECO:0000313" key="2">
    <source>
        <dbReference type="Proteomes" id="UP000060699"/>
    </source>
</evidence>
<dbReference type="EMBL" id="CP013729">
    <property type="protein sequence ID" value="ALV05669.1"/>
    <property type="molecule type" value="Genomic_DNA"/>
</dbReference>
<dbReference type="KEGG" id="rdp:RD2015_1177"/>
<sequence>MTGSFILSEDESLDVRTVDFERIADVFRHAAATSAAAKKLLVARDDHGMDMLCADELNSEEFFEFYMLLDAVRMKVSDTPGLVRFVDQVKEVAKADKRLAGKI</sequence>
<organism evidence="1 2">
    <name type="scientific">Roseateles depolymerans</name>
    <dbReference type="NCBI Taxonomy" id="76731"/>
    <lineage>
        <taxon>Bacteria</taxon>
        <taxon>Pseudomonadati</taxon>
        <taxon>Pseudomonadota</taxon>
        <taxon>Betaproteobacteria</taxon>
        <taxon>Burkholderiales</taxon>
        <taxon>Sphaerotilaceae</taxon>
        <taxon>Roseateles</taxon>
    </lineage>
</organism>
<proteinExistence type="predicted"/>
<protein>
    <submittedName>
        <fullName evidence="1">Uncharacterized protein</fullName>
    </submittedName>
</protein>
<dbReference type="OrthoDB" id="9000310at2"/>
<gene>
    <name evidence="1" type="ORF">RD2015_1177</name>
</gene>